<feature type="transmembrane region" description="Helical" evidence="1">
    <location>
        <begin position="68"/>
        <end position="86"/>
    </location>
</feature>
<sequence>MTIAVSPTRHSEISFTCASWGAADVGRRIASMLRGIPRGPFIDVALVVMAAVVLGLTVGWLLTNVAAGLAITLGTAVAFRFVLGTLTT</sequence>
<organism evidence="2 3">
    <name type="scientific">Rhodococcus baikonurensis</name>
    <dbReference type="NCBI Taxonomy" id="172041"/>
    <lineage>
        <taxon>Bacteria</taxon>
        <taxon>Bacillati</taxon>
        <taxon>Actinomycetota</taxon>
        <taxon>Actinomycetes</taxon>
        <taxon>Mycobacteriales</taxon>
        <taxon>Nocardiaceae</taxon>
        <taxon>Rhodococcus</taxon>
        <taxon>Rhodococcus erythropolis group</taxon>
    </lineage>
</organism>
<evidence type="ECO:0000313" key="3">
    <source>
        <dbReference type="Proteomes" id="UP001589587"/>
    </source>
</evidence>
<name>A0ABV5XMX1_9NOCA</name>
<dbReference type="GeneID" id="93806871"/>
<evidence type="ECO:0000313" key="2">
    <source>
        <dbReference type="EMBL" id="MFB9782927.1"/>
    </source>
</evidence>
<keyword evidence="1" id="KW-1133">Transmembrane helix</keyword>
<comment type="caution">
    <text evidence="2">The sequence shown here is derived from an EMBL/GenBank/DDBJ whole genome shotgun (WGS) entry which is preliminary data.</text>
</comment>
<dbReference type="RefSeq" id="WP_037130799.1">
    <property type="nucleotide sequence ID" value="NZ_JBEUOO010000073.1"/>
</dbReference>
<keyword evidence="1" id="KW-0812">Transmembrane</keyword>
<dbReference type="EMBL" id="JBHMAS010000058">
    <property type="protein sequence ID" value="MFB9782927.1"/>
    <property type="molecule type" value="Genomic_DNA"/>
</dbReference>
<proteinExistence type="predicted"/>
<keyword evidence="3" id="KW-1185">Reference proteome</keyword>
<evidence type="ECO:0000256" key="1">
    <source>
        <dbReference type="SAM" id="Phobius"/>
    </source>
</evidence>
<gene>
    <name evidence="2" type="ORF">ACFFQ6_24785</name>
</gene>
<protein>
    <submittedName>
        <fullName evidence="2">Uncharacterized protein</fullName>
    </submittedName>
</protein>
<accession>A0ABV5XMX1</accession>
<reference evidence="2 3" key="1">
    <citation type="submission" date="2024-09" db="EMBL/GenBank/DDBJ databases">
        <authorList>
            <person name="Sun Q."/>
            <person name="Mori K."/>
        </authorList>
    </citation>
    <scope>NUCLEOTIDE SEQUENCE [LARGE SCALE GENOMIC DNA]</scope>
    <source>
        <strain evidence="2 3">JCM 11411</strain>
    </source>
</reference>
<feature type="transmembrane region" description="Helical" evidence="1">
    <location>
        <begin position="41"/>
        <end position="62"/>
    </location>
</feature>
<keyword evidence="1" id="KW-0472">Membrane</keyword>
<dbReference type="Proteomes" id="UP001589587">
    <property type="component" value="Unassembled WGS sequence"/>
</dbReference>